<dbReference type="PANTHER" id="PTHR46481">
    <property type="entry name" value="ZINC FINGER BED DOMAIN-CONTAINING PROTEIN 4"/>
    <property type="match status" value="1"/>
</dbReference>
<keyword evidence="4" id="KW-0862">Zinc</keyword>
<evidence type="ECO:0000256" key="2">
    <source>
        <dbReference type="ARBA" id="ARBA00022723"/>
    </source>
</evidence>
<dbReference type="InterPro" id="IPR012337">
    <property type="entry name" value="RNaseH-like_sf"/>
</dbReference>
<proteinExistence type="predicted"/>
<sequence length="900" mass="102895">MDSLAASTNGVEMLSSTTAAVTSLETLAPGLRAASLQPHEEIEHQHLWRCFPGYVWSQRVRDTPSWVWGFGYDIENSSGSRRWVCKRCIQSKNPKPRSFAEKGIQNANTHLFKGHGICAPPKKTKSAAEKKAERLKTKDQRTIAEVMKLNTGLPRERDITNSLVKGFDRKHFQRLLLEWIIEENHSFSVCEQERLRQIFEYLNPLVRITDANITRTTIRRKVLSAYEMHKEKVIAVLKQSCGLIHVSFDGWKSGNRHSMYGIACFFRDENSQPRKLVLGVPELRTRHFGHNIAAEILDILDAYGIQDRIGYFTLDNAESNDRAMEVIGGELGFIGSTRRGRCFGHTLNLSAKALLFGHNVEAFEEQLSGAAALSEAEHTIWRRKGPVGKLHNLVVDVRRSDQLTYLLRSIQRSEFDLSSDPRVRARTPLDLIIDNDTRWLSQLYMIRRAIVLRPFIEQLVLKHRQQWEQDNRSRRTGNLRKSAKEPRICLEENQLTANDWDVLEHLAKLLGFYEDAVKTLEGDGQQRKRKGGWIGSYGNVWEVIQGFEFLLEILEGYKQLASEMPDPEHFRININLGWEKLNKYYSRLDETPIYYTALALHPAFRWGYFENEWKDNTTWVAKAKQMVREVWETEYRTLQVVRSPVGDEPVAKRQRKYYNPFQAYCERTRPVRGCDLVKEEASLPDGIEDIDELEDLSLAALDFACPSTTANMAHASDKSSIEHTKPPRRKGTSSPRSVLNLTREQLERKRANDRETQRAVRARTKAYIEQLELEVRQLRRSQVIIADFPPYHPELIVSNMRLYSHDGNGGMSNPILSHCLWDPDTYAPLPDYDGSSFIQIANSPELWNSAPTLDASNGLYPDVSVSSPSVSVDKYKDSAIPSATILAGSQPPVSTVCDIL</sequence>
<protein>
    <recommendedName>
        <fullName evidence="9">Restless-like transposase</fullName>
    </recommendedName>
</protein>
<dbReference type="OMA" id="KEPRICL"/>
<reference evidence="7 8" key="1">
    <citation type="journal article" date="2014" name="BMC Genomics">
        <title>Comparative genome sequencing reveals chemotype-specific gene clusters in the toxigenic black mold Stachybotrys.</title>
        <authorList>
            <person name="Semeiks J."/>
            <person name="Borek D."/>
            <person name="Otwinowski Z."/>
            <person name="Grishin N.V."/>
        </authorList>
    </citation>
    <scope>NUCLEOTIDE SEQUENCE [LARGE SCALE GENOMIC DNA]</scope>
    <source>
        <strain evidence="7 8">IBT 40285</strain>
    </source>
</reference>
<keyword evidence="3" id="KW-0863">Zinc-finger</keyword>
<dbReference type="CDD" id="cd14688">
    <property type="entry name" value="bZIP_YAP"/>
    <property type="match status" value="1"/>
</dbReference>
<gene>
    <name evidence="7" type="ORF">S40285_08580</name>
</gene>
<name>A0A084QTT6_STAC4</name>
<evidence type="ECO:0000256" key="6">
    <source>
        <dbReference type="SAM" id="MobiDB-lite"/>
    </source>
</evidence>
<dbReference type="EMBL" id="KL660194">
    <property type="protein sequence ID" value="KFA67371.1"/>
    <property type="molecule type" value="Genomic_DNA"/>
</dbReference>
<dbReference type="Proteomes" id="UP000028524">
    <property type="component" value="Unassembled WGS sequence"/>
</dbReference>
<keyword evidence="2" id="KW-0479">Metal-binding</keyword>
<evidence type="ECO:0000256" key="4">
    <source>
        <dbReference type="ARBA" id="ARBA00022833"/>
    </source>
</evidence>
<dbReference type="HOGENOM" id="CLU_009123_10_0_1"/>
<evidence type="ECO:0000313" key="7">
    <source>
        <dbReference type="EMBL" id="KFA67371.1"/>
    </source>
</evidence>
<evidence type="ECO:0008006" key="9">
    <source>
        <dbReference type="Google" id="ProtNLM"/>
    </source>
</evidence>
<dbReference type="AlphaFoldDB" id="A0A084QTT6"/>
<keyword evidence="5" id="KW-0539">Nucleus</keyword>
<comment type="subcellular location">
    <subcellularLocation>
        <location evidence="1">Nucleus</location>
    </subcellularLocation>
</comment>
<keyword evidence="8" id="KW-1185">Reference proteome</keyword>
<evidence type="ECO:0000256" key="3">
    <source>
        <dbReference type="ARBA" id="ARBA00022771"/>
    </source>
</evidence>
<evidence type="ECO:0000256" key="1">
    <source>
        <dbReference type="ARBA" id="ARBA00004123"/>
    </source>
</evidence>
<feature type="region of interest" description="Disordered" evidence="6">
    <location>
        <begin position="712"/>
        <end position="740"/>
    </location>
</feature>
<dbReference type="GO" id="GO:0005634">
    <property type="term" value="C:nucleus"/>
    <property type="evidence" value="ECO:0007669"/>
    <property type="project" value="UniProtKB-SubCell"/>
</dbReference>
<dbReference type="InParanoid" id="A0A084QTT6"/>
<accession>A0A084QTT6</accession>
<dbReference type="PANTHER" id="PTHR46481:SF10">
    <property type="entry name" value="ZINC FINGER BED DOMAIN-CONTAINING PROTEIN 39"/>
    <property type="match status" value="1"/>
</dbReference>
<dbReference type="InterPro" id="IPR052035">
    <property type="entry name" value="ZnF_BED_domain_contain"/>
</dbReference>
<dbReference type="OrthoDB" id="5088237at2759"/>
<dbReference type="GO" id="GO:0008270">
    <property type="term" value="F:zinc ion binding"/>
    <property type="evidence" value="ECO:0007669"/>
    <property type="project" value="UniProtKB-KW"/>
</dbReference>
<organism evidence="7 8">
    <name type="scientific">Stachybotrys chlorohalonatus (strain IBT 40285)</name>
    <dbReference type="NCBI Taxonomy" id="1283841"/>
    <lineage>
        <taxon>Eukaryota</taxon>
        <taxon>Fungi</taxon>
        <taxon>Dikarya</taxon>
        <taxon>Ascomycota</taxon>
        <taxon>Pezizomycotina</taxon>
        <taxon>Sordariomycetes</taxon>
        <taxon>Hypocreomycetidae</taxon>
        <taxon>Hypocreales</taxon>
        <taxon>Stachybotryaceae</taxon>
        <taxon>Stachybotrys</taxon>
    </lineage>
</organism>
<feature type="compositionally biased region" description="Basic and acidic residues" evidence="6">
    <location>
        <begin position="715"/>
        <end position="725"/>
    </location>
</feature>
<dbReference type="SUPFAM" id="SSF53098">
    <property type="entry name" value="Ribonuclease H-like"/>
    <property type="match status" value="1"/>
</dbReference>
<evidence type="ECO:0000313" key="8">
    <source>
        <dbReference type="Proteomes" id="UP000028524"/>
    </source>
</evidence>
<evidence type="ECO:0000256" key="5">
    <source>
        <dbReference type="ARBA" id="ARBA00023242"/>
    </source>
</evidence>